<dbReference type="InterPro" id="IPR029058">
    <property type="entry name" value="AB_hydrolase_fold"/>
</dbReference>
<dbReference type="STRING" id="101091.A0A1C7N7Z0"/>
<dbReference type="InterPro" id="IPR039529">
    <property type="entry name" value="PGAP1/BST1"/>
</dbReference>
<gene>
    <name evidence="13" type="primary">bst-1_0</name>
    <name evidence="13" type="ORF">A0J61_06684</name>
</gene>
<evidence type="ECO:0000256" key="10">
    <source>
        <dbReference type="RuleBase" id="RU365011"/>
    </source>
</evidence>
<keyword evidence="6 10" id="KW-0256">Endoplasmic reticulum</keyword>
<dbReference type="InterPro" id="IPR056824">
    <property type="entry name" value="PGAP1_TMD"/>
</dbReference>
<dbReference type="PANTHER" id="PTHR15495">
    <property type="entry name" value="NEGATIVE REGULATOR OF VESICLE FORMATION-RELATED"/>
    <property type="match status" value="1"/>
</dbReference>
<evidence type="ECO:0000256" key="5">
    <source>
        <dbReference type="ARBA" id="ARBA00022801"/>
    </source>
</evidence>
<feature type="transmembrane region" description="Helical" evidence="10">
    <location>
        <begin position="555"/>
        <end position="576"/>
    </location>
</feature>
<accession>A0A1C7N7Z0</accession>
<evidence type="ECO:0000256" key="2">
    <source>
        <dbReference type="ARBA" id="ARBA00006931"/>
    </source>
</evidence>
<proteinExistence type="inferred from homology"/>
<feature type="transmembrane region" description="Helical" evidence="10">
    <location>
        <begin position="20"/>
        <end position="40"/>
    </location>
</feature>
<dbReference type="PANTHER" id="PTHR15495:SF7">
    <property type="entry name" value="GPI INOSITOL-DEACYLASE"/>
    <property type="match status" value="1"/>
</dbReference>
<feature type="transmembrane region" description="Helical" evidence="10">
    <location>
        <begin position="588"/>
        <end position="607"/>
    </location>
</feature>
<keyword evidence="5 10" id="KW-0378">Hydrolase</keyword>
<dbReference type="Proteomes" id="UP000093000">
    <property type="component" value="Unassembled WGS sequence"/>
</dbReference>
<dbReference type="Pfam" id="PF07819">
    <property type="entry name" value="PGAP1"/>
    <property type="match status" value="1"/>
</dbReference>
<comment type="function">
    <text evidence="10">Involved in inositol deacylation of GPI-anchored proteins which plays important roles in the quality control and ER-associated degradation of GPI-anchored proteins.</text>
</comment>
<protein>
    <recommendedName>
        <fullName evidence="10">GPI inositol-deacylase</fullName>
        <ecNumber evidence="10">3.1.-.-</ecNumber>
    </recommendedName>
</protein>
<keyword evidence="8 10" id="KW-1133">Transmembrane helix</keyword>
<dbReference type="InParanoid" id="A0A1C7N7Z0"/>
<evidence type="ECO:0000313" key="14">
    <source>
        <dbReference type="Proteomes" id="UP000093000"/>
    </source>
</evidence>
<dbReference type="GO" id="GO:0015031">
    <property type="term" value="P:protein transport"/>
    <property type="evidence" value="ECO:0007669"/>
    <property type="project" value="UniProtKB-KW"/>
</dbReference>
<keyword evidence="14" id="KW-1185">Reference proteome</keyword>
<feature type="domain" description="GPI inositol-deacylase PGAP1-like alpha/beta" evidence="11">
    <location>
        <begin position="101"/>
        <end position="321"/>
    </location>
</feature>
<evidence type="ECO:0000259" key="12">
    <source>
        <dbReference type="Pfam" id="PF25140"/>
    </source>
</evidence>
<feature type="transmembrane region" description="Helical" evidence="10">
    <location>
        <begin position="508"/>
        <end position="532"/>
    </location>
</feature>
<dbReference type="EC" id="3.1.-.-" evidence="10"/>
<dbReference type="AlphaFoldDB" id="A0A1C7N7Z0"/>
<dbReference type="SUPFAM" id="SSF53474">
    <property type="entry name" value="alpha/beta-Hydrolases"/>
    <property type="match status" value="1"/>
</dbReference>
<keyword evidence="7 10" id="KW-0653">Protein transport</keyword>
<dbReference type="Pfam" id="PF25140">
    <property type="entry name" value="PGAP1_TMD"/>
    <property type="match status" value="1"/>
</dbReference>
<dbReference type="OrthoDB" id="348976at2759"/>
<comment type="subcellular location">
    <subcellularLocation>
        <location evidence="1">Endoplasmic reticulum membrane</location>
        <topology evidence="1">Multi-pass membrane protein</topology>
    </subcellularLocation>
</comment>
<feature type="transmembrane region" description="Helical" evidence="10">
    <location>
        <begin position="646"/>
        <end position="675"/>
    </location>
</feature>
<dbReference type="GO" id="GO:0006888">
    <property type="term" value="P:endoplasmic reticulum to Golgi vesicle-mediated transport"/>
    <property type="evidence" value="ECO:0007669"/>
    <property type="project" value="TreeGrafter"/>
</dbReference>
<reference evidence="13 14" key="1">
    <citation type="submission" date="2016-03" db="EMBL/GenBank/DDBJ databases">
        <title>Choanephora cucurbitarum.</title>
        <authorList>
            <person name="Min B."/>
            <person name="Park H."/>
            <person name="Park J.-H."/>
            <person name="Shin H.-D."/>
            <person name="Choi I.-G."/>
        </authorList>
    </citation>
    <scope>NUCLEOTIDE SEQUENCE [LARGE SCALE GENOMIC DNA]</scope>
    <source>
        <strain evidence="13 14">KUS-F28377</strain>
    </source>
</reference>
<name>A0A1C7N7Z0_9FUNG</name>
<evidence type="ECO:0000256" key="7">
    <source>
        <dbReference type="ARBA" id="ARBA00022927"/>
    </source>
</evidence>
<dbReference type="GO" id="GO:0006505">
    <property type="term" value="P:GPI anchor metabolic process"/>
    <property type="evidence" value="ECO:0007669"/>
    <property type="project" value="TreeGrafter"/>
</dbReference>
<evidence type="ECO:0000256" key="3">
    <source>
        <dbReference type="ARBA" id="ARBA00022448"/>
    </source>
</evidence>
<keyword evidence="9 10" id="KW-0472">Membrane</keyword>
<comment type="similarity">
    <text evidence="2 10">Belongs to the GPI inositol-deacylase family.</text>
</comment>
<keyword evidence="4 10" id="KW-0812">Transmembrane</keyword>
<dbReference type="GO" id="GO:0005789">
    <property type="term" value="C:endoplasmic reticulum membrane"/>
    <property type="evidence" value="ECO:0007669"/>
    <property type="project" value="UniProtKB-SubCell"/>
</dbReference>
<dbReference type="GO" id="GO:0050185">
    <property type="term" value="F:phosphatidylinositol deacylase activity"/>
    <property type="evidence" value="ECO:0007669"/>
    <property type="project" value="TreeGrafter"/>
</dbReference>
<organism evidence="13 14">
    <name type="scientific">Choanephora cucurbitarum</name>
    <dbReference type="NCBI Taxonomy" id="101091"/>
    <lineage>
        <taxon>Eukaryota</taxon>
        <taxon>Fungi</taxon>
        <taxon>Fungi incertae sedis</taxon>
        <taxon>Mucoromycota</taxon>
        <taxon>Mucoromycotina</taxon>
        <taxon>Mucoromycetes</taxon>
        <taxon>Mucorales</taxon>
        <taxon>Mucorineae</taxon>
        <taxon>Choanephoraceae</taxon>
        <taxon>Choanephoroideae</taxon>
        <taxon>Choanephora</taxon>
    </lineage>
</organism>
<evidence type="ECO:0000313" key="13">
    <source>
        <dbReference type="EMBL" id="OBZ85265.1"/>
    </source>
</evidence>
<evidence type="ECO:0000256" key="4">
    <source>
        <dbReference type="ARBA" id="ARBA00022692"/>
    </source>
</evidence>
<evidence type="ECO:0000256" key="9">
    <source>
        <dbReference type="ARBA" id="ARBA00023136"/>
    </source>
</evidence>
<dbReference type="InterPro" id="IPR012908">
    <property type="entry name" value="PGAP1-ab_dom-like"/>
</dbReference>
<feature type="transmembrane region" description="Helical" evidence="10">
    <location>
        <begin position="687"/>
        <end position="705"/>
    </location>
</feature>
<keyword evidence="3 10" id="KW-0813">Transport</keyword>
<dbReference type="Gene3D" id="3.40.50.1820">
    <property type="entry name" value="alpha/beta hydrolase"/>
    <property type="match status" value="1"/>
</dbReference>
<feature type="transmembrane region" description="Helical" evidence="10">
    <location>
        <begin position="613"/>
        <end position="634"/>
    </location>
</feature>
<comment type="caution">
    <text evidence="13">The sequence shown here is derived from an EMBL/GenBank/DDBJ whole genome shotgun (WGS) entry which is preliminary data.</text>
</comment>
<evidence type="ECO:0000256" key="6">
    <source>
        <dbReference type="ARBA" id="ARBA00022824"/>
    </source>
</evidence>
<evidence type="ECO:0000259" key="11">
    <source>
        <dbReference type="Pfam" id="PF07819"/>
    </source>
</evidence>
<feature type="domain" description="GPI inositol-deacylase transmembrane" evidence="12">
    <location>
        <begin position="519"/>
        <end position="783"/>
    </location>
</feature>
<dbReference type="EMBL" id="LUGH01000416">
    <property type="protein sequence ID" value="OBZ85265.1"/>
    <property type="molecule type" value="Genomic_DNA"/>
</dbReference>
<sequence length="784" mass="88454">MLGFTKIEGLQKPKYPLATLWVLGISTLIILLAILDSFLLHRSEVSSVISPLQRHDFQSCEMSYAYPMFFEIDRQKPESTLSKKYRLYLYREGNLDDPNRLYGIPALFIPGQAGSHKQIRSLASETTQLFHSSQAEQNLDFFTVGFNEELSALDGQTLLDQAEYTNKAIKLILSLYNSHSKPPTSVLIIGHSMGGIVARSSFMLPSYTPSSISTVITLATPHISAPLLLDSKIYKVYKKMVQFWIDRQSTLLEHVTLISIAGGSLDNIVNSDTTNIEDFIPETHGLTTYTTSIPGVWTSTDHMAILWCNQLIRVLASTLLQVVSVKDNLEKRMAIFRQNLVDGEHSERFSHKKQGVAKTCSKYFSLDNSEEKALFVIAYSDQKQPKTHNNSVWDIIWSGLMLDVSSAQPLHAFPYLKNSLFAFDIQVISIKGSNDPVFPPMMKQASNQHEVKFYRDLREGVSDRITFHQSIGVNASGLLLEFFTDSQSLTVQIRIDWYGTLGRCVLRYGILVLHFFRVIACTVLCTQLYSYVQSKNNKRFEPINFAILQCLSGPFLQLAHLILISGAFQCTLLSYIDNEISRKIYPALLIGTDEWVMVGLVLFFFGLSVGFTVIIWSTIFVITSTLAYCCNLLPSIKSTLSLQQQMVLFVAVTIGASKIVPPSVIIVGYILLWLFLTTVAKSDLNIYYYRQTWLLFLISILPRHAPQVIVYVKNLLVGWTTITSASSQEALTIAFLVSLTTIGRTPTIFEQKRIAMPILYLFNVIILYQILFGFAHPFILSHLE</sequence>
<evidence type="ECO:0000256" key="1">
    <source>
        <dbReference type="ARBA" id="ARBA00004477"/>
    </source>
</evidence>
<feature type="transmembrane region" description="Helical" evidence="10">
    <location>
        <begin position="758"/>
        <end position="779"/>
    </location>
</feature>
<evidence type="ECO:0000256" key="8">
    <source>
        <dbReference type="ARBA" id="ARBA00022989"/>
    </source>
</evidence>